<keyword evidence="4" id="KW-0949">S-adenosyl-L-methionine</keyword>
<evidence type="ECO:0000259" key="7">
    <source>
        <dbReference type="Pfam" id="PF07669"/>
    </source>
</evidence>
<dbReference type="InterPro" id="IPR029063">
    <property type="entry name" value="SAM-dependent_MTases_sf"/>
</dbReference>
<gene>
    <name evidence="8" type="ORF">PN457_13375</name>
</gene>
<dbReference type="RefSeq" id="WP_271733869.1">
    <property type="nucleotide sequence ID" value="NZ_JANQDP010000155.1"/>
</dbReference>
<dbReference type="InterPro" id="IPR050953">
    <property type="entry name" value="N4_N6_ade-DNA_methylase"/>
</dbReference>
<evidence type="ECO:0000256" key="5">
    <source>
        <dbReference type="ARBA" id="ARBA00047942"/>
    </source>
</evidence>
<evidence type="ECO:0000259" key="6">
    <source>
        <dbReference type="Pfam" id="PF02384"/>
    </source>
</evidence>
<sequence>MSLPEFRDQIAKLVTTAANMLLSRRAGKAEENTKDNLIAPFLDALGYTREYRTPEGSIRSLIGTTTWVDYLLRPQVNQHPKLMFEAKSLWDKNIWNTNEQQVLDYLRNYSLDVGTQEPVLWIILSNFREWHILRLQDKKPFWSFTMEEMRDDTELVSRLYTCLSRDNSRSDRLEAFYSEKTREGLGTKFLADLKIWRVILANGIKKSQPNLSLEKVREASQVILNRFLLIRLLETFSREMPFNYLGRVYYHWQQTFPDLPFIEDLRRAFHHTWIGYNTELFQPSWIDKLMIDVQYIQSIIVINAVPPAGILDTITGNLTTYRSIYNYDFTTLTQDILGTAYEQFLAHQLTLVGDVVKILENQQTRKREGIFYTPDYIVNRIVYQTLQPSIKPKIDAAIGFLEVGDFHQAYAFASSVLDMTIIDPACGSGSFLLGAFDYILGEIKRYNQACATAKIPDNFDLFSHVSVQPIINPEEQIIVRMLHGVDRDPQAVLLAKLSLWTKLLRSRPDEYGRRGGSIYSHLPALTLNIRVGDSLIYSPANLAPFQDSLGRAADLARNARDTNQTEIQRNQAVTNFETSITSINQQINPVLTAFFASDESIQSVVHLIKHREANIKELGLIRSFLTDAINPENLDEWTEKNLEDWTTAELARVKSELMTLESALEEVVIKRPFNWYVEFPHIFDPQLPAAEQGFFAAIGNPPYFNVDAIFGRNALELKWLRYAYPDIYTDKTDILFYFIKWGFELLRDQGRLTYIVSRSFIQGDKSSKLRDFLSRKTKIESIIDFLGHKVFRAGIATCIISLINKDISSNELKFYVENVINFADVKSVLGSDNPLNKFPENSVNTVELLQQTLNSSRWSISPYNEIFAIIDSQGVKLRDLPECDLVEQGIQTGENSVFAPTHGFSFEFSEDILDILTPIVKNSGIFAYGFVPDNSYLLYVENSNSFEDLPELIQNYLLENRSKLEKRAAYKEGSCQWYALQRSRRKDQHFHFRPKILCPYRASNNRFSIDLEGNLAGLTDTTAIFLRDIYDYDSDNPIITRLYFLTALLNSKVLEFRYTALGGLGKLTSTRMFEYFENQVGDLPIPQLKEPESNSDYQTLVQLSREAHQIWQNRYQIVTTYQSKASGVTYQEVSLNEYHRLTGDYATDIEWESSHPHREGHLLKLQIQASVDGYVIWGEVSDDEDWQEGNREWIEIARVSIRIPHLRRYLLARLIYLTEFDSSFRNKRKLSREAGNLVNAAFDVLKVNRYDIDRFSNLRALEVIEQRVRQELGISELETVLLRQLEIRNQIDTIAYRLYGVEEYIDIIEQALKVVL</sequence>
<dbReference type="EC" id="2.1.1.72" evidence="1"/>
<feature type="domain" description="Type II methyltransferase M.TaqI-like" evidence="7">
    <location>
        <begin position="482"/>
        <end position="791"/>
    </location>
</feature>
<dbReference type="Pfam" id="PF02384">
    <property type="entry name" value="N6_Mtase"/>
    <property type="match status" value="1"/>
</dbReference>
<evidence type="ECO:0000313" key="9">
    <source>
        <dbReference type="Proteomes" id="UP001212499"/>
    </source>
</evidence>
<dbReference type="SUPFAM" id="SSF53335">
    <property type="entry name" value="S-adenosyl-L-methionine-dependent methyltransferases"/>
    <property type="match status" value="1"/>
</dbReference>
<dbReference type="InterPro" id="IPR011639">
    <property type="entry name" value="MethylTrfase_TaqI-like_dom"/>
</dbReference>
<dbReference type="GO" id="GO:0008168">
    <property type="term" value="F:methyltransferase activity"/>
    <property type="evidence" value="ECO:0007669"/>
    <property type="project" value="UniProtKB-KW"/>
</dbReference>
<evidence type="ECO:0000256" key="2">
    <source>
        <dbReference type="ARBA" id="ARBA00022603"/>
    </source>
</evidence>
<dbReference type="PANTHER" id="PTHR33841:SF1">
    <property type="entry name" value="DNA METHYLTRANSFERASE A"/>
    <property type="match status" value="1"/>
</dbReference>
<name>A0ABT5ATI9_9CYAN</name>
<reference evidence="8 9" key="1">
    <citation type="submission" date="2023-01" db="EMBL/GenBank/DDBJ databases">
        <title>Genomes from the Australian National Cyanobacteria Reference Collection.</title>
        <authorList>
            <person name="Willis A."/>
            <person name="Lee E.M.F."/>
        </authorList>
    </citation>
    <scope>NUCLEOTIDE SEQUENCE [LARGE SCALE GENOMIC DNA]</scope>
    <source>
        <strain evidence="8 9">CS-1033</strain>
    </source>
</reference>
<evidence type="ECO:0000256" key="3">
    <source>
        <dbReference type="ARBA" id="ARBA00022679"/>
    </source>
</evidence>
<feature type="domain" description="DNA methylase adenine-specific" evidence="6">
    <location>
        <begin position="334"/>
        <end position="442"/>
    </location>
</feature>
<comment type="caution">
    <text evidence="8">The sequence shown here is derived from an EMBL/GenBank/DDBJ whole genome shotgun (WGS) entry which is preliminary data.</text>
</comment>
<dbReference type="GO" id="GO:0032259">
    <property type="term" value="P:methylation"/>
    <property type="evidence" value="ECO:0007669"/>
    <property type="project" value="UniProtKB-KW"/>
</dbReference>
<dbReference type="PRINTS" id="PR00507">
    <property type="entry name" value="N12N6MTFRASE"/>
</dbReference>
<dbReference type="InterPro" id="IPR003356">
    <property type="entry name" value="DNA_methylase_A-5"/>
</dbReference>
<accession>A0ABT5ATI9</accession>
<evidence type="ECO:0000256" key="1">
    <source>
        <dbReference type="ARBA" id="ARBA00011900"/>
    </source>
</evidence>
<keyword evidence="9" id="KW-1185">Reference proteome</keyword>
<dbReference type="Pfam" id="PF07669">
    <property type="entry name" value="Eco57I"/>
    <property type="match status" value="1"/>
</dbReference>
<dbReference type="Proteomes" id="UP001212499">
    <property type="component" value="Unassembled WGS sequence"/>
</dbReference>
<comment type="catalytic activity">
    <reaction evidence="5">
        <text>a 2'-deoxyadenosine in DNA + S-adenosyl-L-methionine = an N(6)-methyl-2'-deoxyadenosine in DNA + S-adenosyl-L-homocysteine + H(+)</text>
        <dbReference type="Rhea" id="RHEA:15197"/>
        <dbReference type="Rhea" id="RHEA-COMP:12418"/>
        <dbReference type="Rhea" id="RHEA-COMP:12419"/>
        <dbReference type="ChEBI" id="CHEBI:15378"/>
        <dbReference type="ChEBI" id="CHEBI:57856"/>
        <dbReference type="ChEBI" id="CHEBI:59789"/>
        <dbReference type="ChEBI" id="CHEBI:90615"/>
        <dbReference type="ChEBI" id="CHEBI:90616"/>
        <dbReference type="EC" id="2.1.1.72"/>
    </reaction>
</comment>
<organism evidence="8 9">
    <name type="scientific">Anabaenopsis arnoldii</name>
    <dbReference type="NCBI Taxonomy" id="2152938"/>
    <lineage>
        <taxon>Bacteria</taxon>
        <taxon>Bacillati</taxon>
        <taxon>Cyanobacteriota</taxon>
        <taxon>Cyanophyceae</taxon>
        <taxon>Nostocales</taxon>
        <taxon>Nodulariaceae</taxon>
        <taxon>Anabaenopsis</taxon>
    </lineage>
</organism>
<protein>
    <recommendedName>
        <fullName evidence="1">site-specific DNA-methyltransferase (adenine-specific)</fullName>
        <ecNumber evidence="1">2.1.1.72</ecNumber>
    </recommendedName>
</protein>
<dbReference type="EMBL" id="JAQMUH010000148">
    <property type="protein sequence ID" value="MDB9540631.1"/>
    <property type="molecule type" value="Genomic_DNA"/>
</dbReference>
<keyword evidence="2 8" id="KW-0489">Methyltransferase</keyword>
<dbReference type="PANTHER" id="PTHR33841">
    <property type="entry name" value="DNA METHYLTRANSFERASE YEEA-RELATED"/>
    <property type="match status" value="1"/>
</dbReference>
<evidence type="ECO:0000256" key="4">
    <source>
        <dbReference type="ARBA" id="ARBA00022691"/>
    </source>
</evidence>
<evidence type="ECO:0000313" key="8">
    <source>
        <dbReference type="EMBL" id="MDB9540631.1"/>
    </source>
</evidence>
<proteinExistence type="predicted"/>
<dbReference type="Gene3D" id="3.40.50.150">
    <property type="entry name" value="Vaccinia Virus protein VP39"/>
    <property type="match status" value="1"/>
</dbReference>
<keyword evidence="3" id="KW-0808">Transferase</keyword>